<evidence type="ECO:0000313" key="2">
    <source>
        <dbReference type="Proteomes" id="UP001062846"/>
    </source>
</evidence>
<evidence type="ECO:0000313" key="1">
    <source>
        <dbReference type="EMBL" id="KAI8533734.1"/>
    </source>
</evidence>
<accession>A0ACC0LZD6</accession>
<proteinExistence type="predicted"/>
<name>A0ACC0LZD6_RHOML</name>
<gene>
    <name evidence="1" type="ORF">RHMOL_Rhmol10G0032400</name>
</gene>
<protein>
    <submittedName>
        <fullName evidence="1">Uncharacterized protein</fullName>
    </submittedName>
</protein>
<keyword evidence="2" id="KW-1185">Reference proteome</keyword>
<organism evidence="1 2">
    <name type="scientific">Rhododendron molle</name>
    <name type="common">Chinese azalea</name>
    <name type="synonym">Azalea mollis</name>
    <dbReference type="NCBI Taxonomy" id="49168"/>
    <lineage>
        <taxon>Eukaryota</taxon>
        <taxon>Viridiplantae</taxon>
        <taxon>Streptophyta</taxon>
        <taxon>Embryophyta</taxon>
        <taxon>Tracheophyta</taxon>
        <taxon>Spermatophyta</taxon>
        <taxon>Magnoliopsida</taxon>
        <taxon>eudicotyledons</taxon>
        <taxon>Gunneridae</taxon>
        <taxon>Pentapetalae</taxon>
        <taxon>asterids</taxon>
        <taxon>Ericales</taxon>
        <taxon>Ericaceae</taxon>
        <taxon>Ericoideae</taxon>
        <taxon>Rhodoreae</taxon>
        <taxon>Rhododendron</taxon>
    </lineage>
</organism>
<dbReference type="Proteomes" id="UP001062846">
    <property type="component" value="Chromosome 10"/>
</dbReference>
<reference evidence="1" key="1">
    <citation type="submission" date="2022-02" db="EMBL/GenBank/DDBJ databases">
        <title>Plant Genome Project.</title>
        <authorList>
            <person name="Zhang R.-G."/>
        </authorList>
    </citation>
    <scope>NUCLEOTIDE SEQUENCE</scope>
    <source>
        <strain evidence="1">AT1</strain>
    </source>
</reference>
<sequence>MARKPNHLLFLLLVLFLFFTISFTSVNARPGPIDAPTSHHHARVQFWSPYNEIVLALQGIKNTGPSPGEGHSFVDGMLN</sequence>
<comment type="caution">
    <text evidence="1">The sequence shown here is derived from an EMBL/GenBank/DDBJ whole genome shotgun (WGS) entry which is preliminary data.</text>
</comment>
<dbReference type="EMBL" id="CM046397">
    <property type="protein sequence ID" value="KAI8533734.1"/>
    <property type="molecule type" value="Genomic_DNA"/>
</dbReference>